<dbReference type="EMBL" id="JBHRTF010000002">
    <property type="protein sequence ID" value="MFC3114555.1"/>
    <property type="molecule type" value="Genomic_DNA"/>
</dbReference>
<feature type="transmembrane region" description="Helical" evidence="7">
    <location>
        <begin position="242"/>
        <end position="266"/>
    </location>
</feature>
<evidence type="ECO:0000256" key="2">
    <source>
        <dbReference type="ARBA" id="ARBA00022475"/>
    </source>
</evidence>
<name>A0ABV7FAG3_9GAMM</name>
<comment type="similarity">
    <text evidence="7">Belongs to the TRAP transporter large permease family.</text>
</comment>
<keyword evidence="7" id="KW-0813">Transport</keyword>
<keyword evidence="3 7" id="KW-0997">Cell inner membrane</keyword>
<feature type="transmembrane region" description="Helical" evidence="7">
    <location>
        <begin position="272"/>
        <end position="290"/>
    </location>
</feature>
<comment type="subcellular location">
    <subcellularLocation>
        <location evidence="1 7">Cell inner membrane</location>
        <topology evidence="1 7">Multi-pass membrane protein</topology>
    </subcellularLocation>
</comment>
<protein>
    <recommendedName>
        <fullName evidence="7">TRAP transporter large permease protein</fullName>
    </recommendedName>
</protein>
<dbReference type="PANTHER" id="PTHR33362">
    <property type="entry name" value="SIALIC ACID TRAP TRANSPORTER PERMEASE PROTEIN SIAT-RELATED"/>
    <property type="match status" value="1"/>
</dbReference>
<comment type="subunit">
    <text evidence="7">The complex comprises the extracytoplasmic solute receptor protein and the two transmembrane proteins.</text>
</comment>
<keyword evidence="2" id="KW-1003">Cell membrane</keyword>
<feature type="transmembrane region" description="Helical" evidence="7">
    <location>
        <begin position="424"/>
        <end position="446"/>
    </location>
</feature>
<organism evidence="9 10">
    <name type="scientific">Cellvibrio fontiphilus</name>
    <dbReference type="NCBI Taxonomy" id="1815559"/>
    <lineage>
        <taxon>Bacteria</taxon>
        <taxon>Pseudomonadati</taxon>
        <taxon>Pseudomonadota</taxon>
        <taxon>Gammaproteobacteria</taxon>
        <taxon>Cellvibrionales</taxon>
        <taxon>Cellvibrionaceae</taxon>
        <taxon>Cellvibrio</taxon>
    </lineage>
</organism>
<evidence type="ECO:0000313" key="9">
    <source>
        <dbReference type="EMBL" id="MFC3114555.1"/>
    </source>
</evidence>
<feature type="transmembrane region" description="Helical" evidence="7">
    <location>
        <begin position="302"/>
        <end position="323"/>
    </location>
</feature>
<keyword evidence="10" id="KW-1185">Reference proteome</keyword>
<feature type="domain" description="TRAP C4-dicarboxylate transport system permease DctM subunit" evidence="8">
    <location>
        <begin position="11"/>
        <end position="448"/>
    </location>
</feature>
<comment type="caution">
    <text evidence="9">The sequence shown here is derived from an EMBL/GenBank/DDBJ whole genome shotgun (WGS) entry which is preliminary data.</text>
</comment>
<dbReference type="NCBIfam" id="TIGR00786">
    <property type="entry name" value="dctM"/>
    <property type="match status" value="1"/>
</dbReference>
<evidence type="ECO:0000256" key="5">
    <source>
        <dbReference type="ARBA" id="ARBA00022989"/>
    </source>
</evidence>
<proteinExistence type="inferred from homology"/>
<gene>
    <name evidence="9" type="ORF">ACFODX_03235</name>
</gene>
<evidence type="ECO:0000256" key="3">
    <source>
        <dbReference type="ARBA" id="ARBA00022519"/>
    </source>
</evidence>
<evidence type="ECO:0000256" key="6">
    <source>
        <dbReference type="ARBA" id="ARBA00023136"/>
    </source>
</evidence>
<feature type="transmembrane region" description="Helical" evidence="7">
    <location>
        <begin position="140"/>
        <end position="160"/>
    </location>
</feature>
<feature type="transmembrane region" description="Helical" evidence="7">
    <location>
        <begin position="197"/>
        <end position="222"/>
    </location>
</feature>
<keyword evidence="4 7" id="KW-0812">Transmembrane</keyword>
<reference evidence="10" key="1">
    <citation type="journal article" date="2019" name="Int. J. Syst. Evol. Microbiol.">
        <title>The Global Catalogue of Microorganisms (GCM) 10K type strain sequencing project: providing services to taxonomists for standard genome sequencing and annotation.</title>
        <authorList>
            <consortium name="The Broad Institute Genomics Platform"/>
            <consortium name="The Broad Institute Genome Sequencing Center for Infectious Disease"/>
            <person name="Wu L."/>
            <person name="Ma J."/>
        </authorList>
    </citation>
    <scope>NUCLEOTIDE SEQUENCE [LARGE SCALE GENOMIC DNA]</scope>
    <source>
        <strain evidence="10">KCTC 52237</strain>
    </source>
</reference>
<keyword evidence="6 7" id="KW-0472">Membrane</keyword>
<sequence>MLIELIPLLMFVAICVFLMFGYPVAFTLAGVALAFAGLGIAGGVFDANLLKSFPARLYGIMNNYTLVAVPLFVFMGTVLEKSRLAEDLLENMSKACGRLPGGLGISVVLVGTMLAASTGIVGATVVTMGLMSLPLMLKRGYAPSFACGTICATGTLGQIIPPSIALVLLGDVLSSAYQQAQLTLGVFNPKTISVGDLFVAALIPGLALVALYIAYVFFTAWLRPSIIPRVVIDEQEEQVSLLRVLLSLLPVLLLIGLVLGSILVGAATPTEAAGVGALGACLLAMAKKQFCLQRLREVSRSTLQISAMIFMILIGASLFSLVFRGFGGEELVHEFFSQLPGGVFTAVFLVMLVMFVLGFILDFIEIIFVVVPIVAPVLLAMGVDPIWLGIMIAVNLQTSFLTPPFGFALFYLRGVAPATIPTSQIYRGVIPFIALQLLLLCVMALWPGLVTWLPQQL</sequence>
<feature type="transmembrane region" description="Helical" evidence="7">
    <location>
        <begin position="363"/>
        <end position="381"/>
    </location>
</feature>
<feature type="transmembrane region" description="Helical" evidence="7">
    <location>
        <begin position="99"/>
        <end position="128"/>
    </location>
</feature>
<feature type="transmembrane region" description="Helical" evidence="7">
    <location>
        <begin position="387"/>
        <end position="412"/>
    </location>
</feature>
<keyword evidence="5 7" id="KW-1133">Transmembrane helix</keyword>
<dbReference type="Proteomes" id="UP001595555">
    <property type="component" value="Unassembled WGS sequence"/>
</dbReference>
<evidence type="ECO:0000256" key="4">
    <source>
        <dbReference type="ARBA" id="ARBA00022692"/>
    </source>
</evidence>
<dbReference type="InterPro" id="IPR004681">
    <property type="entry name" value="TRAP_DctM"/>
</dbReference>
<evidence type="ECO:0000256" key="1">
    <source>
        <dbReference type="ARBA" id="ARBA00004429"/>
    </source>
</evidence>
<feature type="transmembrane region" description="Helical" evidence="7">
    <location>
        <begin position="335"/>
        <end position="356"/>
    </location>
</feature>
<feature type="transmembrane region" description="Helical" evidence="7">
    <location>
        <begin position="5"/>
        <end position="22"/>
    </location>
</feature>
<evidence type="ECO:0000259" key="8">
    <source>
        <dbReference type="Pfam" id="PF06808"/>
    </source>
</evidence>
<dbReference type="PANTHER" id="PTHR33362:SF7">
    <property type="entry name" value="SLL1103 PROTEIN"/>
    <property type="match status" value="1"/>
</dbReference>
<evidence type="ECO:0000313" key="10">
    <source>
        <dbReference type="Proteomes" id="UP001595555"/>
    </source>
</evidence>
<feature type="transmembrane region" description="Helical" evidence="7">
    <location>
        <begin position="61"/>
        <end position="79"/>
    </location>
</feature>
<evidence type="ECO:0000256" key="7">
    <source>
        <dbReference type="RuleBase" id="RU369079"/>
    </source>
</evidence>
<comment type="function">
    <text evidence="7">Part of the tripartite ATP-independent periplasmic (TRAP) transport system.</text>
</comment>
<dbReference type="Pfam" id="PF06808">
    <property type="entry name" value="DctM"/>
    <property type="match status" value="1"/>
</dbReference>
<feature type="transmembrane region" description="Helical" evidence="7">
    <location>
        <begin position="28"/>
        <end position="49"/>
    </location>
</feature>
<dbReference type="RefSeq" id="WP_378116012.1">
    <property type="nucleotide sequence ID" value="NZ_JBHRTF010000002.1"/>
</dbReference>
<dbReference type="InterPro" id="IPR010656">
    <property type="entry name" value="DctM"/>
</dbReference>
<accession>A0ABV7FAG3</accession>